<comment type="caution">
    <text evidence="2">The sequence shown here is derived from an EMBL/GenBank/DDBJ whole genome shotgun (WGS) entry which is preliminary data.</text>
</comment>
<accession>A0ABU3LSD0</accession>
<protein>
    <recommendedName>
        <fullName evidence="4">Integral membrane protein</fullName>
    </recommendedName>
</protein>
<keyword evidence="1" id="KW-1133">Transmembrane helix</keyword>
<keyword evidence="1" id="KW-0472">Membrane</keyword>
<feature type="transmembrane region" description="Helical" evidence="1">
    <location>
        <begin position="12"/>
        <end position="35"/>
    </location>
</feature>
<reference evidence="3" key="1">
    <citation type="submission" date="2023-07" db="EMBL/GenBank/DDBJ databases">
        <title>Draft genome sequence of the endophytic actinobacterium Streptomyces justiciae WPN32, a potential antibiotic producer.</title>
        <authorList>
            <person name="Yasawong M."/>
            <person name="Pana W."/>
            <person name="Ganta P."/>
            <person name="Santapan N."/>
            <person name="Songngamsuk T."/>
            <person name="Phatcharaharikarn M."/>
            <person name="Kerdtoob S."/>
            <person name="Nantapong N."/>
        </authorList>
    </citation>
    <scope>NUCLEOTIDE SEQUENCE [LARGE SCALE GENOMIC DNA]</scope>
    <source>
        <strain evidence="3">WPN32</strain>
    </source>
</reference>
<organism evidence="2 3">
    <name type="scientific">Streptomyces justiciae</name>
    <dbReference type="NCBI Taxonomy" id="2780140"/>
    <lineage>
        <taxon>Bacteria</taxon>
        <taxon>Bacillati</taxon>
        <taxon>Actinomycetota</taxon>
        <taxon>Actinomycetes</taxon>
        <taxon>Kitasatosporales</taxon>
        <taxon>Streptomycetaceae</taxon>
        <taxon>Streptomyces</taxon>
    </lineage>
</organism>
<gene>
    <name evidence="2" type="ORF">RQC66_15430</name>
</gene>
<proteinExistence type="predicted"/>
<sequence length="205" mass="21309">MHPHVSHRPAPLPVLRAAVFAVVGAVLGVSAHHLFGAESVPWAQASTVAGGLFALGLVGVRRPRHVGTVVVFSVAGQSGLHLWLTLTTHTPQAHDHVHHAGPAMGHERLHDSVAMTVAHALVAVLVAVLLHRADAACWTLARGAGAVRAQVAAVRALFTRPRVTGLLDVLVPMRAEGAQPAFAGTVLAHAVVRRGPPTGRADLVN</sequence>
<evidence type="ECO:0000313" key="3">
    <source>
        <dbReference type="Proteomes" id="UP001257948"/>
    </source>
</evidence>
<keyword evidence="3" id="KW-1185">Reference proteome</keyword>
<evidence type="ECO:0000256" key="1">
    <source>
        <dbReference type="SAM" id="Phobius"/>
    </source>
</evidence>
<dbReference type="EMBL" id="JAVTLL010000009">
    <property type="protein sequence ID" value="MDT7842130.1"/>
    <property type="molecule type" value="Genomic_DNA"/>
</dbReference>
<feature type="transmembrane region" description="Helical" evidence="1">
    <location>
        <begin position="112"/>
        <end position="130"/>
    </location>
</feature>
<feature type="transmembrane region" description="Helical" evidence="1">
    <location>
        <begin position="41"/>
        <end position="59"/>
    </location>
</feature>
<name>A0ABU3LSD0_9ACTN</name>
<dbReference type="Proteomes" id="UP001257948">
    <property type="component" value="Unassembled WGS sequence"/>
</dbReference>
<evidence type="ECO:0008006" key="4">
    <source>
        <dbReference type="Google" id="ProtNLM"/>
    </source>
</evidence>
<feature type="transmembrane region" description="Helical" evidence="1">
    <location>
        <begin position="66"/>
        <end position="84"/>
    </location>
</feature>
<keyword evidence="1" id="KW-0812">Transmembrane</keyword>
<evidence type="ECO:0000313" key="2">
    <source>
        <dbReference type="EMBL" id="MDT7842130.1"/>
    </source>
</evidence>